<dbReference type="PANTHER" id="PTHR42896">
    <property type="entry name" value="XYLULOSE-1,5-BISPHOSPHATE (XUBP) PHOSPHATASE"/>
    <property type="match status" value="1"/>
</dbReference>
<dbReference type="GO" id="GO:0016787">
    <property type="term" value="F:hydrolase activity"/>
    <property type="evidence" value="ECO:0007669"/>
    <property type="project" value="InterPro"/>
</dbReference>
<dbReference type="SUPFAM" id="SSF56784">
    <property type="entry name" value="HAD-like"/>
    <property type="match status" value="1"/>
</dbReference>
<dbReference type="InterPro" id="IPR023198">
    <property type="entry name" value="PGP-like_dom2"/>
</dbReference>
<dbReference type="AlphaFoldDB" id="A0AAQ3QFV4"/>
<sequence length="353" mass="38971">MIVEVGRRGESSTRVEKVRVIKYMEGERGEEADKVTNRPFRRNATRQHSHFHTSMATASASASASPVASSSLLPKKNFSSVPPFGSLHASLPFPSWIPNGRERRMITSSSSKRSHCGGLMVAVGGRKAVICSSSLSPPSSSPPLPAALLFDCDGVLVDTEKDGHRISFNETFAERKLGVSWDVQLYGELLKIGGGKERMTAYFNKTGWPVKAPKTEEERKDFIASLHKRKTELFMALIEKKLLPLRPGVERLIDEALAKGVKVAVCSTSNEKAVSAIVSFLLGHDRADKITIFAGDVVPRKKPDPAIYLLAAETLGVDPSRQWHRPISCQICWHEVHSNKERVNKFFILLLLS</sequence>
<reference evidence="1 2" key="1">
    <citation type="submission" date="2023-10" db="EMBL/GenBank/DDBJ databases">
        <title>Chromosome-scale genome assembly provides insights into flower coloration mechanisms of Canna indica.</title>
        <authorList>
            <person name="Li C."/>
        </authorList>
    </citation>
    <scope>NUCLEOTIDE SEQUENCE [LARGE SCALE GENOMIC DNA]</scope>
    <source>
        <tissue evidence="1">Flower</tissue>
    </source>
</reference>
<organism evidence="1 2">
    <name type="scientific">Canna indica</name>
    <name type="common">Indian-shot</name>
    <dbReference type="NCBI Taxonomy" id="4628"/>
    <lineage>
        <taxon>Eukaryota</taxon>
        <taxon>Viridiplantae</taxon>
        <taxon>Streptophyta</taxon>
        <taxon>Embryophyta</taxon>
        <taxon>Tracheophyta</taxon>
        <taxon>Spermatophyta</taxon>
        <taxon>Magnoliopsida</taxon>
        <taxon>Liliopsida</taxon>
        <taxon>Zingiberales</taxon>
        <taxon>Cannaceae</taxon>
        <taxon>Canna</taxon>
    </lineage>
</organism>
<dbReference type="InterPro" id="IPR044999">
    <property type="entry name" value="CbbY-like"/>
</dbReference>
<dbReference type="Proteomes" id="UP001327560">
    <property type="component" value="Chromosome 6"/>
</dbReference>
<name>A0AAQ3QFV4_9LILI</name>
<dbReference type="InterPro" id="IPR036412">
    <property type="entry name" value="HAD-like_sf"/>
</dbReference>
<evidence type="ECO:0000313" key="1">
    <source>
        <dbReference type="EMBL" id="WOL11301.1"/>
    </source>
</evidence>
<dbReference type="SFLD" id="SFLDG01129">
    <property type="entry name" value="C1.5:_HAD__Beta-PGM__Phosphata"/>
    <property type="match status" value="1"/>
</dbReference>
<dbReference type="SFLD" id="SFLDS00003">
    <property type="entry name" value="Haloacid_Dehalogenase"/>
    <property type="match status" value="1"/>
</dbReference>
<protein>
    <submittedName>
        <fullName evidence="1">Uncharacterized protein</fullName>
    </submittedName>
</protein>
<gene>
    <name evidence="1" type="ORF">Cni_G20063</name>
</gene>
<dbReference type="PANTHER" id="PTHR42896:SF2">
    <property type="entry name" value="CBBY-LIKE PROTEIN"/>
    <property type="match status" value="1"/>
</dbReference>
<dbReference type="Gene3D" id="3.40.50.1000">
    <property type="entry name" value="HAD superfamily/HAD-like"/>
    <property type="match status" value="1"/>
</dbReference>
<evidence type="ECO:0000313" key="2">
    <source>
        <dbReference type="Proteomes" id="UP001327560"/>
    </source>
</evidence>
<dbReference type="Pfam" id="PF00702">
    <property type="entry name" value="Hydrolase"/>
    <property type="match status" value="1"/>
</dbReference>
<proteinExistence type="predicted"/>
<keyword evidence="2" id="KW-1185">Reference proteome</keyword>
<accession>A0AAQ3QFV4</accession>
<dbReference type="InterPro" id="IPR023214">
    <property type="entry name" value="HAD_sf"/>
</dbReference>
<dbReference type="EMBL" id="CP136895">
    <property type="protein sequence ID" value="WOL11301.1"/>
    <property type="molecule type" value="Genomic_DNA"/>
</dbReference>
<dbReference type="Gene3D" id="1.10.150.240">
    <property type="entry name" value="Putative phosphatase, domain 2"/>
    <property type="match status" value="1"/>
</dbReference>